<dbReference type="InterPro" id="IPR009000">
    <property type="entry name" value="Transl_B-barrel_sf"/>
</dbReference>
<dbReference type="PRINTS" id="PR00315">
    <property type="entry name" value="ELONGATNFCT"/>
</dbReference>
<reference evidence="5" key="1">
    <citation type="submission" date="2013-04" db="EMBL/GenBank/DDBJ databases">
        <authorList>
            <person name="Qu J."/>
            <person name="Murali S.C."/>
            <person name="Bandaranaike D."/>
            <person name="Bellair M."/>
            <person name="Blankenburg K."/>
            <person name="Chao H."/>
            <person name="Dinh H."/>
            <person name="Doddapaneni H."/>
            <person name="Downs B."/>
            <person name="Dugan-Rocha S."/>
            <person name="Elkadiri S."/>
            <person name="Gnanaolivu R.D."/>
            <person name="Hernandez B."/>
            <person name="Javaid M."/>
            <person name="Jayaseelan J.C."/>
            <person name="Lee S."/>
            <person name="Li M."/>
            <person name="Ming W."/>
            <person name="Munidasa M."/>
            <person name="Muniz J."/>
            <person name="Nguyen L."/>
            <person name="Ongeri F."/>
            <person name="Osuji N."/>
            <person name="Pu L.-L."/>
            <person name="Puazo M."/>
            <person name="Qu C."/>
            <person name="Quiroz J."/>
            <person name="Raj R."/>
            <person name="Weissenberger G."/>
            <person name="Xin Y."/>
            <person name="Zou X."/>
            <person name="Han Y."/>
            <person name="Richards S."/>
            <person name="Worley K."/>
            <person name="Muzny D."/>
            <person name="Gibbs R."/>
        </authorList>
    </citation>
    <scope>NUCLEOTIDE SEQUENCE</scope>
    <source>
        <strain evidence="5">Sampled in the wild</strain>
    </source>
</reference>
<dbReference type="GO" id="GO:0003924">
    <property type="term" value="F:GTPase activity"/>
    <property type="evidence" value="ECO:0007669"/>
    <property type="project" value="InterPro"/>
</dbReference>
<dbReference type="Pfam" id="PF25118">
    <property type="entry name" value="EFL1"/>
    <property type="match status" value="1"/>
</dbReference>
<dbReference type="Pfam" id="PF00009">
    <property type="entry name" value="GTP_EFTU"/>
    <property type="match status" value="1"/>
</dbReference>
<protein>
    <recommendedName>
        <fullName evidence="4">Tr-type G domain-containing protein</fullName>
    </recommendedName>
</protein>
<dbReference type="SUPFAM" id="SSF54980">
    <property type="entry name" value="EF-G C-terminal domain-like"/>
    <property type="match status" value="1"/>
</dbReference>
<dbReference type="NCBIfam" id="TIGR00231">
    <property type="entry name" value="small_GTP"/>
    <property type="match status" value="1"/>
</dbReference>
<dbReference type="Gene3D" id="3.30.230.10">
    <property type="match status" value="1"/>
</dbReference>
<dbReference type="InterPro" id="IPR027417">
    <property type="entry name" value="P-loop_NTPase"/>
</dbReference>
<dbReference type="SUPFAM" id="SSF54211">
    <property type="entry name" value="Ribosomal protein S5 domain 2-like"/>
    <property type="match status" value="1"/>
</dbReference>
<keyword evidence="1" id="KW-0547">Nucleotide-binding</keyword>
<accession>A0A8K0KE25</accession>
<dbReference type="CDD" id="cd16268">
    <property type="entry name" value="EF2_II"/>
    <property type="match status" value="1"/>
</dbReference>
<dbReference type="InterPro" id="IPR020568">
    <property type="entry name" value="Ribosomal_Su5_D2-typ_SF"/>
</dbReference>
<name>A0A8K0KE25_LADFU</name>
<dbReference type="PANTHER" id="PTHR42908">
    <property type="entry name" value="TRANSLATION ELONGATION FACTOR-RELATED"/>
    <property type="match status" value="1"/>
</dbReference>
<dbReference type="GO" id="GO:1990904">
    <property type="term" value="C:ribonucleoprotein complex"/>
    <property type="evidence" value="ECO:0007669"/>
    <property type="project" value="TreeGrafter"/>
</dbReference>
<evidence type="ECO:0000256" key="3">
    <source>
        <dbReference type="SAM" id="MobiDB-lite"/>
    </source>
</evidence>
<feature type="compositionally biased region" description="Basic and acidic residues" evidence="3">
    <location>
        <begin position="480"/>
        <end position="489"/>
    </location>
</feature>
<dbReference type="Gene3D" id="2.40.30.10">
    <property type="entry name" value="Translation factors"/>
    <property type="match status" value="1"/>
</dbReference>
<evidence type="ECO:0000256" key="2">
    <source>
        <dbReference type="ARBA" id="ARBA00023134"/>
    </source>
</evidence>
<evidence type="ECO:0000313" key="5">
    <source>
        <dbReference type="EMBL" id="KAG8232346.1"/>
    </source>
</evidence>
<dbReference type="GO" id="GO:0005525">
    <property type="term" value="F:GTP binding"/>
    <property type="evidence" value="ECO:0007669"/>
    <property type="project" value="UniProtKB-KW"/>
</dbReference>
<dbReference type="SUPFAM" id="SSF50447">
    <property type="entry name" value="Translation proteins"/>
    <property type="match status" value="1"/>
</dbReference>
<dbReference type="InterPro" id="IPR000795">
    <property type="entry name" value="T_Tr_GTP-bd_dom"/>
</dbReference>
<dbReference type="InterPro" id="IPR014721">
    <property type="entry name" value="Ribsml_uS5_D2-typ_fold_subgr"/>
</dbReference>
<feature type="non-terminal residue" evidence="5">
    <location>
        <position position="1"/>
    </location>
</feature>
<dbReference type="GO" id="GO:0005829">
    <property type="term" value="C:cytosol"/>
    <property type="evidence" value="ECO:0007669"/>
    <property type="project" value="TreeGrafter"/>
</dbReference>
<feature type="region of interest" description="Disordered" evidence="3">
    <location>
        <begin position="442"/>
        <end position="492"/>
    </location>
</feature>
<reference evidence="5" key="2">
    <citation type="submission" date="2017-10" db="EMBL/GenBank/DDBJ databases">
        <title>Ladona fulva Genome sequencing and assembly.</title>
        <authorList>
            <person name="Murali S."/>
            <person name="Richards S."/>
            <person name="Bandaranaike D."/>
            <person name="Bellair M."/>
            <person name="Blankenburg K."/>
            <person name="Chao H."/>
            <person name="Dinh H."/>
            <person name="Doddapaneni H."/>
            <person name="Dugan-Rocha S."/>
            <person name="Elkadiri S."/>
            <person name="Gnanaolivu R."/>
            <person name="Hernandez B."/>
            <person name="Skinner E."/>
            <person name="Javaid M."/>
            <person name="Lee S."/>
            <person name="Li M."/>
            <person name="Ming W."/>
            <person name="Munidasa M."/>
            <person name="Muniz J."/>
            <person name="Nguyen L."/>
            <person name="Hughes D."/>
            <person name="Osuji N."/>
            <person name="Pu L.-L."/>
            <person name="Puazo M."/>
            <person name="Qu C."/>
            <person name="Quiroz J."/>
            <person name="Raj R."/>
            <person name="Weissenberger G."/>
            <person name="Xin Y."/>
            <person name="Zou X."/>
            <person name="Han Y."/>
            <person name="Worley K."/>
            <person name="Muzny D."/>
            <person name="Gibbs R."/>
        </authorList>
    </citation>
    <scope>NUCLEOTIDE SEQUENCE</scope>
    <source>
        <strain evidence="5">Sampled in the wild</strain>
    </source>
</reference>
<dbReference type="GO" id="GO:0042256">
    <property type="term" value="P:cytosolic ribosome assembly"/>
    <property type="evidence" value="ECO:0007669"/>
    <property type="project" value="TreeGrafter"/>
</dbReference>
<comment type="caution">
    <text evidence="5">The sequence shown here is derived from an EMBL/GenBank/DDBJ whole genome shotgun (WGS) entry which is preliminary data.</text>
</comment>
<dbReference type="Gene3D" id="3.90.1430.10">
    <property type="entry name" value="Yeast translation eEF2 (G' domain)"/>
    <property type="match status" value="1"/>
</dbReference>
<sequence length="942" mass="104674">MKLVSKEKLINLQKDPSAIRNICIMAHVDHGKTTLADSLVANNGIISPRMAGKLRYLDSRRDEQERGITMKSSSIALYHVIGKESKEYLINLIDSPGHVDFSSEVSTAVRLCDGAIVVVDVVEGVGPQTKVSLKQAWEENIKIILVLNKLDRLIVEMKLTPLDAYICLIQILEQVNAVMGELFATSVLGKVKTSDDSEAKGINDVYDWSTGLEEEDDSHLYFSPDQGNVIFASAIDGWGFDIRDFAKTFSSKLNIDENLLKKTLWGDYYLHSKSMKILKGAQSKAKKPLFAQLILESIWSVYDTIVTRKEKDKIPKIADRLGIKLTARDLRHTDCKVQLQAVMNQWLPLANSLLDMVCMKLPSPLEICDEKVDRIFNLPNYSPDKLPEEIQSLKSAFKKCSSESVAPVIIFISKMFPVEKKHLPANKQRPLTNEEILKRREQARKMHAEKTSQLTKEGTEDSTTLSEKASVYDNQSGSKDASEEKKEEPVPENDDTFIAFARVYSGTVRKGARLYVLGPKHDPLKALDKYKDGDEVDPLLTLKDLKLNEHVTMGTIDELYMLMGRELEVLEIAFAGNIIGIGGLEEHVLKSATLSSSMGCPAFAETVSSAGDTPILRVAVEPHHPSEMSALVHGLHLLNQADAAVQVLLQESGEHVLATAGEIEINVSEPIVPFRETIVVPPKVDMVNEVIQEQNTAVKKAREEGVDENGLVTMTTPNKRSVLKIKAVPLPESVTDILMKHSDLMKVIETEYDLLMKAGINSSSLKKHVSSLSVEMADAIKEFKSKLEKAFADSGKYWENAERFIWSFGPKRSGPNILLNKIPNAFYFNIWGVYDADTEDVNDQLSSYGSSFVNGFQLATLAGPMCEEPMMGVCFVVEDWNILNAADDPTMDTSTLNQPYGPFSGQLMSAVKEGCRKAFQAQPQRLMAAMYSCSIYVNAEVL</sequence>
<organism evidence="5 6">
    <name type="scientific">Ladona fulva</name>
    <name type="common">Scarce chaser dragonfly</name>
    <name type="synonym">Libellula fulva</name>
    <dbReference type="NCBI Taxonomy" id="123851"/>
    <lineage>
        <taxon>Eukaryota</taxon>
        <taxon>Metazoa</taxon>
        <taxon>Ecdysozoa</taxon>
        <taxon>Arthropoda</taxon>
        <taxon>Hexapoda</taxon>
        <taxon>Insecta</taxon>
        <taxon>Pterygota</taxon>
        <taxon>Palaeoptera</taxon>
        <taxon>Odonata</taxon>
        <taxon>Epiprocta</taxon>
        <taxon>Anisoptera</taxon>
        <taxon>Libelluloidea</taxon>
        <taxon>Libellulidae</taxon>
        <taxon>Ladona</taxon>
    </lineage>
</organism>
<dbReference type="AlphaFoldDB" id="A0A8K0KE25"/>
<dbReference type="Gene3D" id="3.30.70.870">
    <property type="entry name" value="Elongation Factor G (Translational Gtpase), domain 3"/>
    <property type="match status" value="1"/>
</dbReference>
<keyword evidence="2" id="KW-0342">GTP-binding</keyword>
<dbReference type="SUPFAM" id="SSF52540">
    <property type="entry name" value="P-loop containing nucleoside triphosphate hydrolases"/>
    <property type="match status" value="1"/>
</dbReference>
<dbReference type="Proteomes" id="UP000792457">
    <property type="component" value="Unassembled WGS sequence"/>
</dbReference>
<dbReference type="PANTHER" id="PTHR42908:SF3">
    <property type="entry name" value="ELONGATION FACTOR-LIKE GTPASE 1"/>
    <property type="match status" value="1"/>
</dbReference>
<dbReference type="FunFam" id="3.40.50.300:FF:000746">
    <property type="entry name" value="Ribosome assembly protein 1"/>
    <property type="match status" value="1"/>
</dbReference>
<dbReference type="CDD" id="cd01681">
    <property type="entry name" value="aeEF2_snRNP_like_IV"/>
    <property type="match status" value="1"/>
</dbReference>
<feature type="domain" description="Tr-type G" evidence="4">
    <location>
        <begin position="17"/>
        <end position="259"/>
    </location>
</feature>
<dbReference type="InterPro" id="IPR035647">
    <property type="entry name" value="EFG_III/V"/>
</dbReference>
<evidence type="ECO:0000259" key="4">
    <source>
        <dbReference type="PROSITE" id="PS51722"/>
    </source>
</evidence>
<dbReference type="FunFam" id="3.30.70.870:FF:000002">
    <property type="entry name" value="Translation elongation factor 2"/>
    <property type="match status" value="1"/>
</dbReference>
<dbReference type="Gene3D" id="3.40.50.300">
    <property type="entry name" value="P-loop containing nucleotide triphosphate hydrolases"/>
    <property type="match status" value="1"/>
</dbReference>
<proteinExistence type="predicted"/>
<dbReference type="InterPro" id="IPR005225">
    <property type="entry name" value="Small_GTP-bd"/>
</dbReference>
<dbReference type="FunFam" id="3.90.1430.10:FF:000002">
    <property type="entry name" value="Elongation factor like GTPase 1"/>
    <property type="match status" value="1"/>
</dbReference>
<dbReference type="EMBL" id="KZ308613">
    <property type="protein sequence ID" value="KAG8232346.1"/>
    <property type="molecule type" value="Genomic_DNA"/>
</dbReference>
<dbReference type="OrthoDB" id="364892at2759"/>
<evidence type="ECO:0000313" key="6">
    <source>
        <dbReference type="Proteomes" id="UP000792457"/>
    </source>
</evidence>
<keyword evidence="6" id="KW-1185">Reference proteome</keyword>
<gene>
    <name evidence="5" type="ORF">J437_LFUL008814</name>
</gene>
<feature type="compositionally biased region" description="Polar residues" evidence="3">
    <location>
        <begin position="451"/>
        <end position="479"/>
    </location>
</feature>
<dbReference type="GO" id="GO:0043022">
    <property type="term" value="F:ribosome binding"/>
    <property type="evidence" value="ECO:0007669"/>
    <property type="project" value="TreeGrafter"/>
</dbReference>
<dbReference type="InterPro" id="IPR056752">
    <property type="entry name" value="EFL1"/>
</dbReference>
<evidence type="ECO:0000256" key="1">
    <source>
        <dbReference type="ARBA" id="ARBA00022741"/>
    </source>
</evidence>
<dbReference type="PROSITE" id="PS51722">
    <property type="entry name" value="G_TR_2"/>
    <property type="match status" value="1"/>
</dbReference>